<dbReference type="FunFam" id="3.30.565.10:FF:000028">
    <property type="entry name" value="PAS sensor protein"/>
    <property type="match status" value="1"/>
</dbReference>
<dbReference type="GO" id="GO:0016791">
    <property type="term" value="F:phosphatase activity"/>
    <property type="evidence" value="ECO:0007669"/>
    <property type="project" value="TreeGrafter"/>
</dbReference>
<comment type="caution">
    <text evidence="3">The sequence shown here is derived from an EMBL/GenBank/DDBJ whole genome shotgun (WGS) entry which is preliminary data.</text>
</comment>
<feature type="domain" description="PAS" evidence="2">
    <location>
        <begin position="10"/>
        <end position="84"/>
    </location>
</feature>
<dbReference type="InterPro" id="IPR036457">
    <property type="entry name" value="PPM-type-like_dom_sf"/>
</dbReference>
<dbReference type="InterPro" id="IPR035965">
    <property type="entry name" value="PAS-like_dom_sf"/>
</dbReference>
<dbReference type="NCBIfam" id="TIGR00229">
    <property type="entry name" value="sensory_box"/>
    <property type="match status" value="1"/>
</dbReference>
<dbReference type="Proteomes" id="UP000608955">
    <property type="component" value="Unassembled WGS sequence"/>
</dbReference>
<dbReference type="SUPFAM" id="SSF55874">
    <property type="entry name" value="ATPase domain of HSP90 chaperone/DNA topoisomerase II/histidine kinase"/>
    <property type="match status" value="1"/>
</dbReference>
<dbReference type="SMART" id="SM00065">
    <property type="entry name" value="GAF"/>
    <property type="match status" value="1"/>
</dbReference>
<dbReference type="PANTHER" id="PTHR43156:SF2">
    <property type="entry name" value="STAGE II SPORULATION PROTEIN E"/>
    <property type="match status" value="1"/>
</dbReference>
<keyword evidence="1" id="KW-0378">Hydrolase</keyword>
<protein>
    <recommendedName>
        <fullName evidence="2">PAS domain-containing protein</fullName>
    </recommendedName>
</protein>
<evidence type="ECO:0000256" key="1">
    <source>
        <dbReference type="ARBA" id="ARBA00022801"/>
    </source>
</evidence>
<dbReference type="Gene3D" id="3.30.565.10">
    <property type="entry name" value="Histidine kinase-like ATPase, C-terminal domain"/>
    <property type="match status" value="1"/>
</dbReference>
<gene>
    <name evidence="3" type="ORF">GCM10010508_14430</name>
</gene>
<dbReference type="InterPro" id="IPR036890">
    <property type="entry name" value="HATPase_C_sf"/>
</dbReference>
<reference evidence="3" key="2">
    <citation type="submission" date="2020-09" db="EMBL/GenBank/DDBJ databases">
        <authorList>
            <person name="Sun Q."/>
            <person name="Ohkuma M."/>
        </authorList>
    </citation>
    <scope>NUCLEOTIDE SEQUENCE</scope>
    <source>
        <strain evidence="3">JCM 4654</strain>
    </source>
</reference>
<dbReference type="InterPro" id="IPR003594">
    <property type="entry name" value="HATPase_dom"/>
</dbReference>
<dbReference type="PANTHER" id="PTHR43156">
    <property type="entry name" value="STAGE II SPORULATION PROTEIN E-RELATED"/>
    <property type="match status" value="1"/>
</dbReference>
<dbReference type="InterPro" id="IPR029016">
    <property type="entry name" value="GAF-like_dom_sf"/>
</dbReference>
<organism evidence="3 4">
    <name type="scientific">Streptomyces naganishii JCM 4654</name>
    <dbReference type="NCBI Taxonomy" id="1306179"/>
    <lineage>
        <taxon>Bacteria</taxon>
        <taxon>Bacillati</taxon>
        <taxon>Actinomycetota</taxon>
        <taxon>Actinomycetes</taxon>
        <taxon>Kitasatosporales</taxon>
        <taxon>Streptomycetaceae</taxon>
        <taxon>Streptomyces</taxon>
    </lineage>
</organism>
<dbReference type="Pfam" id="PF13581">
    <property type="entry name" value="HATPase_c_2"/>
    <property type="match status" value="1"/>
</dbReference>
<proteinExistence type="predicted"/>
<dbReference type="CDD" id="cd00130">
    <property type="entry name" value="PAS"/>
    <property type="match status" value="1"/>
</dbReference>
<dbReference type="AlphaFoldDB" id="A0A918Y1C7"/>
<dbReference type="Pfam" id="PF01590">
    <property type="entry name" value="GAF"/>
    <property type="match status" value="1"/>
</dbReference>
<name>A0A918Y1C7_9ACTN</name>
<dbReference type="InterPro" id="IPR003018">
    <property type="entry name" value="GAF"/>
</dbReference>
<dbReference type="Gene3D" id="3.60.40.10">
    <property type="entry name" value="PPM-type phosphatase domain"/>
    <property type="match status" value="1"/>
</dbReference>
<dbReference type="PROSITE" id="PS50112">
    <property type="entry name" value="PAS"/>
    <property type="match status" value="1"/>
</dbReference>
<keyword evidence="4" id="KW-1185">Reference proteome</keyword>
<dbReference type="Pfam" id="PF08448">
    <property type="entry name" value="PAS_4"/>
    <property type="match status" value="1"/>
</dbReference>
<dbReference type="InterPro" id="IPR001932">
    <property type="entry name" value="PPM-type_phosphatase-like_dom"/>
</dbReference>
<dbReference type="RefSeq" id="WP_190176871.1">
    <property type="nucleotide sequence ID" value="NZ_BMVF01000003.1"/>
</dbReference>
<dbReference type="Pfam" id="PF07228">
    <property type="entry name" value="SpoIIE"/>
    <property type="match status" value="1"/>
</dbReference>
<accession>A0A918Y1C7</accession>
<dbReference type="SUPFAM" id="SSF55781">
    <property type="entry name" value="GAF domain-like"/>
    <property type="match status" value="1"/>
</dbReference>
<sequence length="693" mass="74655">MAHGDPGRQVDETWASMLEALFTSSPIGLHLLDTDLRVVRLNTATAALDGVRADEMIGRPMRDVYPVVADTEVEALLREVVRTGRPLWERVVRVRLMKDPSQDRHFEITALRLESPSHEVLGLAVTAIDVTERQLARVRAEVLDAVRRQMGRTLDPAVTGEEFVGAVVPEFADIAIVEVVDAVIRGDEPPLAPLPPGTPLMRTAFRGGPAHAPLAHAVGEVRQVPGRTPFTQALTDLRPRVVPLEPGQDWMHADPARTAAMHSARAHTLLVVPLALRDSALGLISMYRTEDSPPFDRGDRQLAVELAAHAAVCVDNARRYIREHSIAAIVQRQLLPRRPETHASLETAYLSVTGDDPGAWYDTVALSSARTALVVGNVSGRGLNAAATMGQLRTVVRSLSAFDLAPDELLARLHDTAAELAHERSNLPLGDPLRREALTVDCAYAVHDPLTGTCVMASAGRLAAVVVHPDRTVTVPDAPAGPSLGAAGDAPFATVEFGVPVGSVLVFTSDPELTSYLAENSRPLRSAPDFADRPLQDLCDAIVYALPDGPGAGDAAVIVARTRPFSPEGLACWALDAEPASVAEARRRTRDQLREWGVDEETVYSTQVIVSELVTNAVRYGAAPIELRVILDRSLTCEVRDAGPAAPHLRHARVADEGGRGLFIAAQLAQTWGTRYTPEGKTVWTEQALPEAS</sequence>
<dbReference type="Gene3D" id="3.30.450.40">
    <property type="match status" value="1"/>
</dbReference>
<dbReference type="SUPFAM" id="SSF55785">
    <property type="entry name" value="PYP-like sensor domain (PAS domain)"/>
    <property type="match status" value="1"/>
</dbReference>
<dbReference type="EMBL" id="BMVF01000003">
    <property type="protein sequence ID" value="GHD86418.1"/>
    <property type="molecule type" value="Genomic_DNA"/>
</dbReference>
<evidence type="ECO:0000313" key="3">
    <source>
        <dbReference type="EMBL" id="GHD86418.1"/>
    </source>
</evidence>
<dbReference type="InterPro" id="IPR052016">
    <property type="entry name" value="Bact_Sigma-Reg"/>
</dbReference>
<evidence type="ECO:0000313" key="4">
    <source>
        <dbReference type="Proteomes" id="UP000608955"/>
    </source>
</evidence>
<dbReference type="Gene3D" id="3.30.450.20">
    <property type="entry name" value="PAS domain"/>
    <property type="match status" value="1"/>
</dbReference>
<dbReference type="SMART" id="SM00331">
    <property type="entry name" value="PP2C_SIG"/>
    <property type="match status" value="1"/>
</dbReference>
<dbReference type="InterPro" id="IPR013656">
    <property type="entry name" value="PAS_4"/>
</dbReference>
<reference evidence="3" key="1">
    <citation type="journal article" date="2014" name="Int. J. Syst. Evol. Microbiol.">
        <title>Complete genome sequence of Corynebacterium casei LMG S-19264T (=DSM 44701T), isolated from a smear-ripened cheese.</title>
        <authorList>
            <consortium name="US DOE Joint Genome Institute (JGI-PGF)"/>
            <person name="Walter F."/>
            <person name="Albersmeier A."/>
            <person name="Kalinowski J."/>
            <person name="Ruckert C."/>
        </authorList>
    </citation>
    <scope>NUCLEOTIDE SEQUENCE</scope>
    <source>
        <strain evidence="3">JCM 4654</strain>
    </source>
</reference>
<evidence type="ECO:0000259" key="2">
    <source>
        <dbReference type="PROSITE" id="PS50112"/>
    </source>
</evidence>
<dbReference type="CDD" id="cd16936">
    <property type="entry name" value="HATPase_RsbW-like"/>
    <property type="match status" value="1"/>
</dbReference>
<dbReference type="InterPro" id="IPR000014">
    <property type="entry name" value="PAS"/>
</dbReference>